<dbReference type="Pfam" id="PF12854">
    <property type="entry name" value="PPR_1"/>
    <property type="match status" value="1"/>
</dbReference>
<feature type="repeat" description="PPR" evidence="3">
    <location>
        <begin position="100"/>
        <end position="134"/>
    </location>
</feature>
<evidence type="ECO:0000256" key="3">
    <source>
        <dbReference type="PROSITE-ProRule" id="PRU00708"/>
    </source>
</evidence>
<dbReference type="Pfam" id="PF13041">
    <property type="entry name" value="PPR_2"/>
    <property type="match status" value="1"/>
</dbReference>
<evidence type="ECO:0000256" key="1">
    <source>
        <dbReference type="ARBA" id="ARBA00007626"/>
    </source>
</evidence>
<name>A0A9E7KCG5_9LILI</name>
<comment type="similarity">
    <text evidence="1">Belongs to the PPR family. P subfamily.</text>
</comment>
<dbReference type="PANTHER" id="PTHR47938:SF2">
    <property type="entry name" value="OS06G0184866 PROTEIN"/>
    <property type="match status" value="1"/>
</dbReference>
<gene>
    <name evidence="4" type="ORF">MUK42_36948</name>
</gene>
<dbReference type="GO" id="GO:0003729">
    <property type="term" value="F:mRNA binding"/>
    <property type="evidence" value="ECO:0007669"/>
    <property type="project" value="TreeGrafter"/>
</dbReference>
<protein>
    <submittedName>
        <fullName evidence="4">PPR repeat</fullName>
    </submittedName>
</protein>
<dbReference type="PROSITE" id="PS51375">
    <property type="entry name" value="PPR"/>
    <property type="match status" value="3"/>
</dbReference>
<dbReference type="PANTHER" id="PTHR47938">
    <property type="entry name" value="RESPIRATORY COMPLEX I CHAPERONE (CIA84), PUTATIVE (AFU_ORTHOLOGUE AFUA_2G06020)-RELATED"/>
    <property type="match status" value="1"/>
</dbReference>
<dbReference type="EMBL" id="CP097508">
    <property type="protein sequence ID" value="URE12742.1"/>
    <property type="molecule type" value="Genomic_DNA"/>
</dbReference>
<dbReference type="InterPro" id="IPR011990">
    <property type="entry name" value="TPR-like_helical_dom_sf"/>
</dbReference>
<dbReference type="Gene3D" id="1.25.40.10">
    <property type="entry name" value="Tetratricopeptide repeat domain"/>
    <property type="match status" value="2"/>
</dbReference>
<dbReference type="OrthoDB" id="185373at2759"/>
<feature type="repeat" description="PPR" evidence="3">
    <location>
        <begin position="44"/>
        <end position="78"/>
    </location>
</feature>
<dbReference type="NCBIfam" id="TIGR00756">
    <property type="entry name" value="PPR"/>
    <property type="match status" value="2"/>
</dbReference>
<organism evidence="4 5">
    <name type="scientific">Musa troglodytarum</name>
    <name type="common">fe'i banana</name>
    <dbReference type="NCBI Taxonomy" id="320322"/>
    <lineage>
        <taxon>Eukaryota</taxon>
        <taxon>Viridiplantae</taxon>
        <taxon>Streptophyta</taxon>
        <taxon>Embryophyta</taxon>
        <taxon>Tracheophyta</taxon>
        <taxon>Spermatophyta</taxon>
        <taxon>Magnoliopsida</taxon>
        <taxon>Liliopsida</taxon>
        <taxon>Zingiberales</taxon>
        <taxon>Musaceae</taxon>
        <taxon>Musa</taxon>
    </lineage>
</organism>
<evidence type="ECO:0000313" key="5">
    <source>
        <dbReference type="Proteomes" id="UP001055439"/>
    </source>
</evidence>
<keyword evidence="2" id="KW-0677">Repeat</keyword>
<reference evidence="4" key="1">
    <citation type="submission" date="2022-05" db="EMBL/GenBank/DDBJ databases">
        <title>The Musa troglodytarum L. genome provides insights into the mechanism of non-climacteric behaviour and enrichment of carotenoids.</title>
        <authorList>
            <person name="Wang J."/>
        </authorList>
    </citation>
    <scope>NUCLEOTIDE SEQUENCE</scope>
    <source>
        <tissue evidence="4">Leaf</tissue>
    </source>
</reference>
<feature type="repeat" description="PPR" evidence="3">
    <location>
        <begin position="9"/>
        <end position="43"/>
    </location>
</feature>
<accession>A0A9E7KCG5</accession>
<dbReference type="Proteomes" id="UP001055439">
    <property type="component" value="Chromosome 6"/>
</dbReference>
<sequence length="154" mass="17499">MKASGVIPDTFALNLVIKACSKCLEMEEAIRVFKEIGLYGCEPNEFSYGYIVQGLCRKGWVGKSMDCFKEMRAKGLALERRLGEGIEVVFDMLRNGMTPDLLTYRTVLEEMCREGRADAAFELLEELGRAKGAMDRRTYSDLLEGLHWLCQPRE</sequence>
<dbReference type="AlphaFoldDB" id="A0A9E7KCG5"/>
<proteinExistence type="inferred from homology"/>
<keyword evidence="5" id="KW-1185">Reference proteome</keyword>
<dbReference type="InterPro" id="IPR002885">
    <property type="entry name" value="PPR_rpt"/>
</dbReference>
<evidence type="ECO:0000256" key="2">
    <source>
        <dbReference type="ARBA" id="ARBA00022737"/>
    </source>
</evidence>
<evidence type="ECO:0000313" key="4">
    <source>
        <dbReference type="EMBL" id="URE12742.1"/>
    </source>
</evidence>